<keyword evidence="1" id="KW-0489">Methyltransferase</keyword>
<dbReference type="GO" id="GO:0008168">
    <property type="term" value="F:methyltransferase activity"/>
    <property type="evidence" value="ECO:0007669"/>
    <property type="project" value="UniProtKB-KW"/>
</dbReference>
<gene>
    <name evidence="1" type="ORF">E2605_14355</name>
</gene>
<evidence type="ECO:0000313" key="2">
    <source>
        <dbReference type="Proteomes" id="UP000297861"/>
    </source>
</evidence>
<dbReference type="SUPFAM" id="SSF53335">
    <property type="entry name" value="S-adenosyl-L-methionine-dependent methyltransferases"/>
    <property type="match status" value="1"/>
</dbReference>
<reference evidence="1 2" key="1">
    <citation type="submission" date="2019-03" db="EMBL/GenBank/DDBJ databases">
        <title>San Antonio Military Medical Center submission to MRSN (WRAIR), pending publication.</title>
        <authorList>
            <person name="Blyth D.M."/>
            <person name="Mccarthy S.L."/>
            <person name="Schall S.E."/>
            <person name="Stam J.A."/>
            <person name="Ong A.C."/>
            <person name="Mcgann P.T."/>
        </authorList>
    </citation>
    <scope>NUCLEOTIDE SEQUENCE [LARGE SCALE GENOMIC DNA]</scope>
    <source>
        <strain evidence="1 2">MRSN571793</strain>
    </source>
</reference>
<organism evidence="1 2">
    <name type="scientific">Dysgonomonas capnocytophagoides</name>
    <dbReference type="NCBI Taxonomy" id="45254"/>
    <lineage>
        <taxon>Bacteria</taxon>
        <taxon>Pseudomonadati</taxon>
        <taxon>Bacteroidota</taxon>
        <taxon>Bacteroidia</taxon>
        <taxon>Bacteroidales</taxon>
        <taxon>Dysgonomonadaceae</taxon>
        <taxon>Dysgonomonas</taxon>
    </lineage>
</organism>
<accession>A0A4Y8L426</accession>
<keyword evidence="1" id="KW-0808">Transferase</keyword>
<dbReference type="RefSeq" id="WP_134436963.1">
    <property type="nucleotide sequence ID" value="NZ_SOML01000009.1"/>
</dbReference>
<keyword evidence="2" id="KW-1185">Reference proteome</keyword>
<dbReference type="InterPro" id="IPR029063">
    <property type="entry name" value="SAM-dependent_MTases_sf"/>
</dbReference>
<dbReference type="GO" id="GO:0032259">
    <property type="term" value="P:methylation"/>
    <property type="evidence" value="ECO:0007669"/>
    <property type="project" value="UniProtKB-KW"/>
</dbReference>
<proteinExistence type="predicted"/>
<dbReference type="Gene3D" id="3.40.50.150">
    <property type="entry name" value="Vaccinia Virus protein VP39"/>
    <property type="match status" value="1"/>
</dbReference>
<dbReference type="Proteomes" id="UP000297861">
    <property type="component" value="Unassembled WGS sequence"/>
</dbReference>
<sequence length="227" mass="26914">MPKIYRLSRTGTRILYKVRHHKGHGIHSPFVFNFITKVIEEKSPYYAYNDIREFILSQPDITFNENKFERLLFKCVNYFNAKKILELGAGSGINTLYLTVASKQCICTSVETDLNKKEAIDRLYNKWGYNIRLSHEKFPQVDKPLDCILLNLRNYEADHTILIEYLLSLINENSFIIVDGIRTNRKHQMLWKRLIGCNEVRVSMDLFHVGILFFNPKYYKRNFKLSY</sequence>
<comment type="caution">
    <text evidence="1">The sequence shown here is derived from an EMBL/GenBank/DDBJ whole genome shotgun (WGS) entry which is preliminary data.</text>
</comment>
<evidence type="ECO:0000313" key="1">
    <source>
        <dbReference type="EMBL" id="TFD94999.1"/>
    </source>
</evidence>
<dbReference type="AlphaFoldDB" id="A0A4Y8L426"/>
<name>A0A4Y8L426_9BACT</name>
<dbReference type="STRING" id="1121485.GCA_000426485_02081"/>
<dbReference type="EMBL" id="SOML01000009">
    <property type="protein sequence ID" value="TFD94999.1"/>
    <property type="molecule type" value="Genomic_DNA"/>
</dbReference>
<protein>
    <submittedName>
        <fullName evidence="1">Class I SAM-dependent methyltransferase</fullName>
    </submittedName>
</protein>
<dbReference type="OrthoDB" id="5464618at2"/>